<protein>
    <submittedName>
        <fullName evidence="1">Uncharacterized protein</fullName>
    </submittedName>
</protein>
<name>A0A0A8Y9X7_ARUDO</name>
<reference evidence="1" key="1">
    <citation type="submission" date="2014-09" db="EMBL/GenBank/DDBJ databases">
        <authorList>
            <person name="Magalhaes I.L.F."/>
            <person name="Oliveira U."/>
            <person name="Santos F.R."/>
            <person name="Vidigal T.H.D.A."/>
            <person name="Brescovit A.D."/>
            <person name="Santos A.J."/>
        </authorList>
    </citation>
    <scope>NUCLEOTIDE SEQUENCE</scope>
    <source>
        <tissue evidence="1">Shoot tissue taken approximately 20 cm above the soil surface</tissue>
    </source>
</reference>
<dbReference type="EMBL" id="GBRH01275221">
    <property type="protein sequence ID" value="JAD22674.1"/>
    <property type="molecule type" value="Transcribed_RNA"/>
</dbReference>
<accession>A0A0A8Y9X7</accession>
<organism evidence="1">
    <name type="scientific">Arundo donax</name>
    <name type="common">Giant reed</name>
    <name type="synonym">Donax arundinaceus</name>
    <dbReference type="NCBI Taxonomy" id="35708"/>
    <lineage>
        <taxon>Eukaryota</taxon>
        <taxon>Viridiplantae</taxon>
        <taxon>Streptophyta</taxon>
        <taxon>Embryophyta</taxon>
        <taxon>Tracheophyta</taxon>
        <taxon>Spermatophyta</taxon>
        <taxon>Magnoliopsida</taxon>
        <taxon>Liliopsida</taxon>
        <taxon>Poales</taxon>
        <taxon>Poaceae</taxon>
        <taxon>PACMAD clade</taxon>
        <taxon>Arundinoideae</taxon>
        <taxon>Arundineae</taxon>
        <taxon>Arundo</taxon>
    </lineage>
</organism>
<reference evidence="1" key="2">
    <citation type="journal article" date="2015" name="Data Brief">
        <title>Shoot transcriptome of the giant reed, Arundo donax.</title>
        <authorList>
            <person name="Barrero R.A."/>
            <person name="Guerrero F.D."/>
            <person name="Moolhuijzen P."/>
            <person name="Goolsby J.A."/>
            <person name="Tidwell J."/>
            <person name="Bellgard S.E."/>
            <person name="Bellgard M.I."/>
        </authorList>
    </citation>
    <scope>NUCLEOTIDE SEQUENCE</scope>
    <source>
        <tissue evidence="1">Shoot tissue taken approximately 20 cm above the soil surface</tissue>
    </source>
</reference>
<sequence>MKFCAQFCKFFTKV</sequence>
<proteinExistence type="predicted"/>
<evidence type="ECO:0000313" key="1">
    <source>
        <dbReference type="EMBL" id="JAD22674.1"/>
    </source>
</evidence>